<organism evidence="20 21">
    <name type="scientific">Thermacetogenium phaeum (strain ATCC BAA-254 / DSM 26808 / PB)</name>
    <dbReference type="NCBI Taxonomy" id="1089553"/>
    <lineage>
        <taxon>Bacteria</taxon>
        <taxon>Bacillati</taxon>
        <taxon>Bacillota</taxon>
        <taxon>Clostridia</taxon>
        <taxon>Thermoanaerobacterales</taxon>
        <taxon>Thermoanaerobacteraceae</taxon>
        <taxon>Thermacetogenium</taxon>
    </lineage>
</organism>
<dbReference type="PANTHER" id="PTHR34848">
    <property type="match status" value="1"/>
</dbReference>
<comment type="function">
    <text evidence="4">Catalyzes ATP-dependent phosphorylation of adenosylcobinamide and addition of GMP to adenosylcobinamide phosphate.</text>
</comment>
<dbReference type="EC" id="2.7.7.62" evidence="9"/>
<evidence type="ECO:0000256" key="6">
    <source>
        <dbReference type="ARBA" id="ARBA00005159"/>
    </source>
</evidence>
<comment type="catalytic activity">
    <reaction evidence="2">
        <text>adenosylcob(III)inamide phosphate + GTP + H(+) = adenosylcob(III)inamide-GDP + diphosphate</text>
        <dbReference type="Rhea" id="RHEA:22712"/>
        <dbReference type="ChEBI" id="CHEBI:15378"/>
        <dbReference type="ChEBI" id="CHEBI:33019"/>
        <dbReference type="ChEBI" id="CHEBI:37565"/>
        <dbReference type="ChEBI" id="CHEBI:58502"/>
        <dbReference type="ChEBI" id="CHEBI:60487"/>
        <dbReference type="EC" id="2.7.7.62"/>
    </reaction>
</comment>
<evidence type="ECO:0000256" key="12">
    <source>
        <dbReference type="ARBA" id="ARBA00022741"/>
    </source>
</evidence>
<dbReference type="UniPathway" id="UPA00148">
    <property type="reaction ID" value="UER00236"/>
</dbReference>
<comment type="similarity">
    <text evidence="7">Belongs to the CobU/CobP family.</text>
</comment>
<keyword evidence="14" id="KW-0067">ATP-binding</keyword>
<keyword evidence="12 19" id="KW-0547">Nucleotide-binding</keyword>
<feature type="binding site" evidence="19">
    <location>
        <begin position="53"/>
        <end position="56"/>
    </location>
    <ligand>
        <name>GTP</name>
        <dbReference type="ChEBI" id="CHEBI:37565"/>
    </ligand>
</feature>
<evidence type="ECO:0000256" key="7">
    <source>
        <dbReference type="ARBA" id="ARBA00007490"/>
    </source>
</evidence>
<keyword evidence="13 20" id="KW-0418">Kinase</keyword>
<evidence type="ECO:0000256" key="15">
    <source>
        <dbReference type="ARBA" id="ARBA00023134"/>
    </source>
</evidence>
<dbReference type="GO" id="GO:0008820">
    <property type="term" value="F:cobinamide phosphate guanylyltransferase activity"/>
    <property type="evidence" value="ECO:0007669"/>
    <property type="project" value="UniProtKB-EC"/>
</dbReference>
<dbReference type="PANTHER" id="PTHR34848:SF1">
    <property type="entry name" value="BIFUNCTIONAL ADENOSYLCOBALAMIN BIOSYNTHESIS PROTEIN COBU"/>
    <property type="match status" value="1"/>
</dbReference>
<evidence type="ECO:0000256" key="18">
    <source>
        <dbReference type="PIRSR" id="PIRSR006135-1"/>
    </source>
</evidence>
<name>K4LED1_THEPS</name>
<dbReference type="HOGENOM" id="CLU_094161_0_1_9"/>
<dbReference type="GO" id="GO:0005525">
    <property type="term" value="F:GTP binding"/>
    <property type="evidence" value="ECO:0007669"/>
    <property type="project" value="UniProtKB-KW"/>
</dbReference>
<proteinExistence type="inferred from homology"/>
<evidence type="ECO:0000256" key="11">
    <source>
        <dbReference type="ARBA" id="ARBA00022679"/>
    </source>
</evidence>
<dbReference type="NCBIfam" id="NF004469">
    <property type="entry name" value="PRK05800.1"/>
    <property type="match status" value="1"/>
</dbReference>
<evidence type="ECO:0000256" key="9">
    <source>
        <dbReference type="ARBA" id="ARBA00012523"/>
    </source>
</evidence>
<feature type="binding site" evidence="19">
    <location>
        <begin position="36"/>
        <end position="38"/>
    </location>
    <ligand>
        <name>GTP</name>
        <dbReference type="ChEBI" id="CHEBI:37565"/>
    </ligand>
</feature>
<protein>
    <recommendedName>
        <fullName evidence="16">Adenosylcobinamide kinase</fullName>
        <ecNumber evidence="8">2.7.1.156</ecNumber>
        <ecNumber evidence="9">2.7.7.62</ecNumber>
    </recommendedName>
    <alternativeName>
        <fullName evidence="17">Adenosylcobinamide-phosphate guanylyltransferase</fullName>
    </alternativeName>
</protein>
<dbReference type="eggNOG" id="COG2087">
    <property type="taxonomic scope" value="Bacteria"/>
</dbReference>
<comment type="catalytic activity">
    <reaction evidence="3">
        <text>adenosylcob(III)inamide + GTP = adenosylcob(III)inamide phosphate + GDP + H(+)</text>
        <dbReference type="Rhea" id="RHEA:15765"/>
        <dbReference type="ChEBI" id="CHEBI:2480"/>
        <dbReference type="ChEBI" id="CHEBI:15378"/>
        <dbReference type="ChEBI" id="CHEBI:37565"/>
        <dbReference type="ChEBI" id="CHEBI:58189"/>
        <dbReference type="ChEBI" id="CHEBI:58502"/>
        <dbReference type="EC" id="2.7.1.156"/>
    </reaction>
</comment>
<dbReference type="Pfam" id="PF02283">
    <property type="entry name" value="CobU"/>
    <property type="match status" value="1"/>
</dbReference>
<keyword evidence="10" id="KW-0169">Cobalamin biosynthesis</keyword>
<dbReference type="STRING" id="1089553.Tph_c11690"/>
<dbReference type="RefSeq" id="WP_015050272.1">
    <property type="nucleotide sequence ID" value="NC_018870.1"/>
</dbReference>
<evidence type="ECO:0000313" key="21">
    <source>
        <dbReference type="Proteomes" id="UP000000467"/>
    </source>
</evidence>
<comment type="pathway">
    <text evidence="6">Cofactor biosynthesis; adenosylcobalamin biosynthesis; adenosylcobalamin from cob(II)yrinate a,c-diamide: step 5/7.</text>
</comment>
<dbReference type="Proteomes" id="UP000000467">
    <property type="component" value="Chromosome"/>
</dbReference>
<evidence type="ECO:0000256" key="2">
    <source>
        <dbReference type="ARBA" id="ARBA00000711"/>
    </source>
</evidence>
<evidence type="ECO:0000256" key="19">
    <source>
        <dbReference type="PIRSR" id="PIRSR006135-2"/>
    </source>
</evidence>
<sequence length="200" mass="21932">MKRGKFIFITGGARSGKSSFAEKVASCLSEEVTYIATAEVLDEEMAARVAEHRLRRPPGWRTIEEPRRVAAVLEKVGQKDGVVIIDCLTLLIANLLFPSPTDGDVQECQKEKVLQEIRHLARVASSCRAHVVIVSNELGLGVVPPYPQGRIFRDVTGWSNQIMAREADHAFFLISGMAIDIKALHREPESVLDGRDGAGG</sequence>
<evidence type="ECO:0000256" key="13">
    <source>
        <dbReference type="ARBA" id="ARBA00022777"/>
    </source>
</evidence>
<dbReference type="OrthoDB" id="9799422at2"/>
<evidence type="ECO:0000256" key="3">
    <source>
        <dbReference type="ARBA" id="ARBA00001522"/>
    </source>
</evidence>
<comment type="pathway">
    <text evidence="5">Cofactor biosynthesis; adenosylcobalamin biosynthesis; adenosylcobalamin from cob(II)yrinate a,c-diamide: step 6/7.</text>
</comment>
<dbReference type="CDD" id="cd00544">
    <property type="entry name" value="CobU"/>
    <property type="match status" value="1"/>
</dbReference>
<feature type="binding site" evidence="19">
    <location>
        <begin position="11"/>
        <end position="18"/>
    </location>
    <ligand>
        <name>GTP</name>
        <dbReference type="ChEBI" id="CHEBI:37565"/>
    </ligand>
</feature>
<keyword evidence="15 19" id="KW-0342">GTP-binding</keyword>
<reference evidence="20 21" key="1">
    <citation type="journal article" date="2012" name="BMC Genomics">
        <title>Genome-guided analysis of physiological and morphological traits of the fermentative acetate oxidizer Thermacetogenium phaeum.</title>
        <authorList>
            <person name="Oehler D."/>
            <person name="Poehlein A."/>
            <person name="Leimbach A."/>
            <person name="Muller N."/>
            <person name="Daniel R."/>
            <person name="Gottschalk G."/>
            <person name="Schink B."/>
        </authorList>
    </citation>
    <scope>NUCLEOTIDE SEQUENCE [LARGE SCALE GENOMIC DNA]</scope>
    <source>
        <strain evidence="21">ATCC BAA-254 / DSM 26808 / PB</strain>
    </source>
</reference>
<keyword evidence="11 20" id="KW-0808">Transferase</keyword>
<evidence type="ECO:0000256" key="17">
    <source>
        <dbReference type="ARBA" id="ARBA00030571"/>
    </source>
</evidence>
<evidence type="ECO:0000256" key="5">
    <source>
        <dbReference type="ARBA" id="ARBA00004692"/>
    </source>
</evidence>
<comment type="catalytic activity">
    <reaction evidence="1">
        <text>adenosylcob(III)inamide + ATP = adenosylcob(III)inamide phosphate + ADP + H(+)</text>
        <dbReference type="Rhea" id="RHEA:15769"/>
        <dbReference type="ChEBI" id="CHEBI:2480"/>
        <dbReference type="ChEBI" id="CHEBI:15378"/>
        <dbReference type="ChEBI" id="CHEBI:30616"/>
        <dbReference type="ChEBI" id="CHEBI:58502"/>
        <dbReference type="ChEBI" id="CHEBI:456216"/>
        <dbReference type="EC" id="2.7.1.156"/>
    </reaction>
</comment>
<dbReference type="GO" id="GO:0043752">
    <property type="term" value="F:adenosylcobinamide kinase activity"/>
    <property type="evidence" value="ECO:0007669"/>
    <property type="project" value="UniProtKB-EC"/>
</dbReference>
<dbReference type="AlphaFoldDB" id="K4LED1"/>
<dbReference type="GO" id="GO:0005524">
    <property type="term" value="F:ATP binding"/>
    <property type="evidence" value="ECO:0007669"/>
    <property type="project" value="UniProtKB-KW"/>
</dbReference>
<feature type="binding site" evidence="19">
    <location>
        <position position="86"/>
    </location>
    <ligand>
        <name>GTP</name>
        <dbReference type="ChEBI" id="CHEBI:37565"/>
    </ligand>
</feature>
<dbReference type="Gene3D" id="3.40.50.300">
    <property type="entry name" value="P-loop containing nucleotide triphosphate hydrolases"/>
    <property type="match status" value="1"/>
</dbReference>
<dbReference type="PIRSF" id="PIRSF006135">
    <property type="entry name" value="CobU"/>
    <property type="match status" value="1"/>
</dbReference>
<evidence type="ECO:0000313" key="20">
    <source>
        <dbReference type="EMBL" id="AFV11391.1"/>
    </source>
</evidence>
<evidence type="ECO:0000256" key="4">
    <source>
        <dbReference type="ARBA" id="ARBA00003889"/>
    </source>
</evidence>
<keyword evidence="21" id="KW-1185">Reference proteome</keyword>
<evidence type="ECO:0000256" key="16">
    <source>
        <dbReference type="ARBA" id="ARBA00029570"/>
    </source>
</evidence>
<dbReference type="GO" id="GO:0009236">
    <property type="term" value="P:cobalamin biosynthetic process"/>
    <property type="evidence" value="ECO:0007669"/>
    <property type="project" value="UniProtKB-UniPathway"/>
</dbReference>
<dbReference type="KEGG" id="tpz:Tph_c11690"/>
<dbReference type="EC" id="2.7.1.156" evidence="8"/>
<keyword evidence="20" id="KW-0548">Nucleotidyltransferase</keyword>
<dbReference type="SUPFAM" id="SSF52540">
    <property type="entry name" value="P-loop containing nucleoside triphosphate hydrolases"/>
    <property type="match status" value="1"/>
</dbReference>
<feature type="binding site" evidence="19">
    <location>
        <position position="64"/>
    </location>
    <ligand>
        <name>GTP</name>
        <dbReference type="ChEBI" id="CHEBI:37565"/>
    </ligand>
</feature>
<evidence type="ECO:0000256" key="1">
    <source>
        <dbReference type="ARBA" id="ARBA00000312"/>
    </source>
</evidence>
<gene>
    <name evidence="20" type="primary">cobU</name>
    <name evidence="20" type="ordered locus">Tph_c11690</name>
</gene>
<evidence type="ECO:0000256" key="14">
    <source>
        <dbReference type="ARBA" id="ARBA00022840"/>
    </source>
</evidence>
<evidence type="ECO:0000256" key="8">
    <source>
        <dbReference type="ARBA" id="ARBA00012016"/>
    </source>
</evidence>
<dbReference type="EMBL" id="CP003732">
    <property type="protein sequence ID" value="AFV11391.1"/>
    <property type="molecule type" value="Genomic_DNA"/>
</dbReference>
<dbReference type="InterPro" id="IPR027417">
    <property type="entry name" value="P-loop_NTPase"/>
</dbReference>
<evidence type="ECO:0000256" key="10">
    <source>
        <dbReference type="ARBA" id="ARBA00022573"/>
    </source>
</evidence>
<dbReference type="InterPro" id="IPR003203">
    <property type="entry name" value="CobU/CobP"/>
</dbReference>
<accession>K4LED1</accession>
<feature type="active site" description="GMP-histidine intermediate" evidence="18">
    <location>
        <position position="52"/>
    </location>
</feature>